<organism evidence="1 2">
    <name type="scientific">Elysia crispata</name>
    <name type="common">lettuce slug</name>
    <dbReference type="NCBI Taxonomy" id="231223"/>
    <lineage>
        <taxon>Eukaryota</taxon>
        <taxon>Metazoa</taxon>
        <taxon>Spiralia</taxon>
        <taxon>Lophotrochozoa</taxon>
        <taxon>Mollusca</taxon>
        <taxon>Gastropoda</taxon>
        <taxon>Heterobranchia</taxon>
        <taxon>Euthyneura</taxon>
        <taxon>Panpulmonata</taxon>
        <taxon>Sacoglossa</taxon>
        <taxon>Placobranchoidea</taxon>
        <taxon>Plakobranchidae</taxon>
        <taxon>Elysia</taxon>
    </lineage>
</organism>
<sequence>MCQIVQSVERWPHSVEIRGKQRPVPPLCLLLEMKSKQFLAISLNLRDKTRAADHCSTGHSGRSYVSAASAAPTRTNSASHTTARSQCLATTDIFSKLMLSVFLVELRILTL</sequence>
<evidence type="ECO:0000313" key="2">
    <source>
        <dbReference type="Proteomes" id="UP001283361"/>
    </source>
</evidence>
<accession>A0AAE1DF83</accession>
<dbReference type="AlphaFoldDB" id="A0AAE1DF83"/>
<reference evidence="1" key="1">
    <citation type="journal article" date="2023" name="G3 (Bethesda)">
        <title>A reference genome for the long-term kleptoplast-retaining sea slug Elysia crispata morphotype clarki.</title>
        <authorList>
            <person name="Eastman K.E."/>
            <person name="Pendleton A.L."/>
            <person name="Shaikh M.A."/>
            <person name="Suttiyut T."/>
            <person name="Ogas R."/>
            <person name="Tomko P."/>
            <person name="Gavelis G."/>
            <person name="Widhalm J.R."/>
            <person name="Wisecaver J.H."/>
        </authorList>
    </citation>
    <scope>NUCLEOTIDE SEQUENCE</scope>
    <source>
        <strain evidence="1">ECLA1</strain>
    </source>
</reference>
<comment type="caution">
    <text evidence="1">The sequence shown here is derived from an EMBL/GenBank/DDBJ whole genome shotgun (WGS) entry which is preliminary data.</text>
</comment>
<gene>
    <name evidence="1" type="ORF">RRG08_060856</name>
</gene>
<proteinExistence type="predicted"/>
<protein>
    <submittedName>
        <fullName evidence="1">Uncharacterized protein</fullName>
    </submittedName>
</protein>
<evidence type="ECO:0000313" key="1">
    <source>
        <dbReference type="EMBL" id="KAK3768494.1"/>
    </source>
</evidence>
<dbReference type="Proteomes" id="UP001283361">
    <property type="component" value="Unassembled WGS sequence"/>
</dbReference>
<keyword evidence="2" id="KW-1185">Reference proteome</keyword>
<name>A0AAE1DF83_9GAST</name>
<dbReference type="EMBL" id="JAWDGP010004054">
    <property type="protein sequence ID" value="KAK3768494.1"/>
    <property type="molecule type" value="Genomic_DNA"/>
</dbReference>